<evidence type="ECO:0000313" key="2">
    <source>
        <dbReference type="Proteomes" id="UP000518266"/>
    </source>
</evidence>
<name>A0A7J5YML9_DISMA</name>
<comment type="caution">
    <text evidence="1">The sequence shown here is derived from an EMBL/GenBank/DDBJ whole genome shotgun (WGS) entry which is preliminary data.</text>
</comment>
<evidence type="ECO:0000313" key="1">
    <source>
        <dbReference type="EMBL" id="KAF3850774.1"/>
    </source>
</evidence>
<organism evidence="1 2">
    <name type="scientific">Dissostichus mawsoni</name>
    <name type="common">Antarctic cod</name>
    <dbReference type="NCBI Taxonomy" id="36200"/>
    <lineage>
        <taxon>Eukaryota</taxon>
        <taxon>Metazoa</taxon>
        <taxon>Chordata</taxon>
        <taxon>Craniata</taxon>
        <taxon>Vertebrata</taxon>
        <taxon>Euteleostomi</taxon>
        <taxon>Actinopterygii</taxon>
        <taxon>Neopterygii</taxon>
        <taxon>Teleostei</taxon>
        <taxon>Neoteleostei</taxon>
        <taxon>Acanthomorphata</taxon>
        <taxon>Eupercaria</taxon>
        <taxon>Perciformes</taxon>
        <taxon>Notothenioidei</taxon>
        <taxon>Nototheniidae</taxon>
        <taxon>Dissostichus</taxon>
    </lineage>
</organism>
<dbReference type="EMBL" id="JAAKFY010000010">
    <property type="protein sequence ID" value="KAF3850774.1"/>
    <property type="molecule type" value="Genomic_DNA"/>
</dbReference>
<dbReference type="AlphaFoldDB" id="A0A7J5YML9"/>
<reference evidence="1 2" key="1">
    <citation type="submission" date="2020-03" db="EMBL/GenBank/DDBJ databases">
        <title>Dissostichus mawsoni Genome sequencing and assembly.</title>
        <authorList>
            <person name="Park H."/>
        </authorList>
    </citation>
    <scope>NUCLEOTIDE SEQUENCE [LARGE SCALE GENOMIC DNA]</scope>
    <source>
        <strain evidence="1">DM0001</strain>
        <tissue evidence="1">Muscle</tissue>
    </source>
</reference>
<sequence>MSKVKGIPSLVHNSNACVDLSVDTQVSSQILCWLTAVLKLCHESKVMRTRTSFWKLMFLTRTVPWSTCSLTLQFSRVTMLSASFARKAWKSAEGCGKPSLRLVPGQQVLTVQL</sequence>
<keyword evidence="2" id="KW-1185">Reference proteome</keyword>
<gene>
    <name evidence="1" type="ORF">F7725_012546</name>
</gene>
<proteinExistence type="predicted"/>
<dbReference type="Proteomes" id="UP000518266">
    <property type="component" value="Unassembled WGS sequence"/>
</dbReference>
<protein>
    <submittedName>
        <fullName evidence="1">Uncharacterized protein</fullName>
    </submittedName>
</protein>
<accession>A0A7J5YML9</accession>